<proteinExistence type="predicted"/>
<dbReference type="InterPro" id="IPR036237">
    <property type="entry name" value="Xyl_isomerase-like_sf"/>
</dbReference>
<feature type="domain" description="Xylose isomerase-like TIM barrel" evidence="1">
    <location>
        <begin position="21"/>
        <end position="268"/>
    </location>
</feature>
<evidence type="ECO:0000259" key="1">
    <source>
        <dbReference type="Pfam" id="PF01261"/>
    </source>
</evidence>
<keyword evidence="3" id="KW-1185">Reference proteome</keyword>
<gene>
    <name evidence="2" type="ORF">SAMN05421819_2126</name>
</gene>
<organism evidence="2 3">
    <name type="scientific">Bryocella elongata</name>
    <dbReference type="NCBI Taxonomy" id="863522"/>
    <lineage>
        <taxon>Bacteria</taxon>
        <taxon>Pseudomonadati</taxon>
        <taxon>Acidobacteriota</taxon>
        <taxon>Terriglobia</taxon>
        <taxon>Terriglobales</taxon>
        <taxon>Acidobacteriaceae</taxon>
        <taxon>Bryocella</taxon>
    </lineage>
</organism>
<dbReference type="RefSeq" id="WP_103933019.1">
    <property type="nucleotide sequence ID" value="NZ_FNVA01000003.1"/>
</dbReference>
<dbReference type="PANTHER" id="PTHR12110:SF21">
    <property type="entry name" value="XYLOSE ISOMERASE-LIKE TIM BARREL DOMAIN-CONTAINING PROTEIN"/>
    <property type="match status" value="1"/>
</dbReference>
<dbReference type="AlphaFoldDB" id="A0A1H5Y4W1"/>
<dbReference type="Pfam" id="PF01261">
    <property type="entry name" value="AP_endonuc_2"/>
    <property type="match status" value="1"/>
</dbReference>
<dbReference type="Gene3D" id="3.20.20.150">
    <property type="entry name" value="Divalent-metal-dependent TIM barrel enzymes"/>
    <property type="match status" value="1"/>
</dbReference>
<protein>
    <submittedName>
        <fullName evidence="2">Sugar phosphate isomerase/epimerase</fullName>
    </submittedName>
</protein>
<dbReference type="GO" id="GO:0016853">
    <property type="term" value="F:isomerase activity"/>
    <property type="evidence" value="ECO:0007669"/>
    <property type="project" value="UniProtKB-KW"/>
</dbReference>
<dbReference type="EMBL" id="FNVA01000003">
    <property type="protein sequence ID" value="SEG19024.1"/>
    <property type="molecule type" value="Genomic_DNA"/>
</dbReference>
<name>A0A1H5Y4W1_9BACT</name>
<evidence type="ECO:0000313" key="2">
    <source>
        <dbReference type="EMBL" id="SEG19024.1"/>
    </source>
</evidence>
<dbReference type="OrthoDB" id="9801960at2"/>
<dbReference type="Proteomes" id="UP000236728">
    <property type="component" value="Unassembled WGS sequence"/>
</dbReference>
<dbReference type="SUPFAM" id="SSF51658">
    <property type="entry name" value="Xylose isomerase-like"/>
    <property type="match status" value="1"/>
</dbReference>
<dbReference type="InterPro" id="IPR050312">
    <property type="entry name" value="IolE/XylAMocC-like"/>
</dbReference>
<keyword evidence="2" id="KW-0413">Isomerase</keyword>
<accession>A0A1H5Y4W1</accession>
<dbReference type="InterPro" id="IPR013022">
    <property type="entry name" value="Xyl_isomerase-like_TIM-brl"/>
</dbReference>
<dbReference type="PANTHER" id="PTHR12110">
    <property type="entry name" value="HYDROXYPYRUVATE ISOMERASE"/>
    <property type="match status" value="1"/>
</dbReference>
<evidence type="ECO:0000313" key="3">
    <source>
        <dbReference type="Proteomes" id="UP000236728"/>
    </source>
</evidence>
<reference evidence="2 3" key="1">
    <citation type="submission" date="2016-10" db="EMBL/GenBank/DDBJ databases">
        <authorList>
            <person name="de Groot N.N."/>
        </authorList>
    </citation>
    <scope>NUCLEOTIDE SEQUENCE [LARGE SCALE GENOMIC DNA]</scope>
    <source>
        <strain evidence="2 3">DSM 22489</strain>
    </source>
</reference>
<sequence length="295" mass="32396">MRHGISTHVFFPQRLTSALLDSLRDAGAEAIEVFAARHHFDYTDRAAVRDVATWFRSNDVAPTLHMPLFTAEDEAIWSRHTAPTINLISMQKSTRIASMDEVKRALEAAEQVPFTSCVLHPGLRDDEWDTRAIDDSMTAIEHLKAFAGPLGVKLLLENLTNDVATPAHLAEIVRVGHFSNVGFCLDLGHLQMTEVGEEAKAEGAKSLTEEAFEVFGDRLVELHLHDNHGQFSGKGDEHLWPGAGSVDWALVAKKVAAMKTQPVGMLEVAYDLGEASVVTVDRAKDAWALVRGVGR</sequence>